<dbReference type="PANTHER" id="PTHR48094">
    <property type="entry name" value="PROTEIN/NUCLEIC ACID DEGLYCASE DJ-1-RELATED"/>
    <property type="match status" value="1"/>
</dbReference>
<evidence type="ECO:0000259" key="4">
    <source>
        <dbReference type="Pfam" id="PF01965"/>
    </source>
</evidence>
<dbReference type="RefSeq" id="WP_077591042.1">
    <property type="nucleotide sequence ID" value="NZ_CP019640.1"/>
</dbReference>
<proteinExistence type="inferred from homology"/>
<dbReference type="InterPro" id="IPR029062">
    <property type="entry name" value="Class_I_gatase-like"/>
</dbReference>
<sequence>MAKILAVLSSGYANAEHDYVTGWWAKELFMPMVYLEDAGHVVDIASPDGNKPVIDPKSLEDQNDPKGIYNDMYNSGRADKTQRILNVPAREYDALYIVGGHGAMFDLVRDENLRTIVNIIYENGGTIGAIGHGVAPLLFTKTFEGKGILDGLEVTGYPEDREPEEVKPLLPFSLEQELSKRSRYHNDPNKDAVAIWGNGQILTARDAASAKLFSIELVEKIPGLAD</sequence>
<protein>
    <submittedName>
        <fullName evidence="5">Thiamine biosynthesis protein ThiJ</fullName>
    </submittedName>
</protein>
<dbReference type="AlphaFoldDB" id="A0A1Q2L3Y0"/>
<evidence type="ECO:0000313" key="5">
    <source>
        <dbReference type="EMBL" id="AQQ55168.1"/>
    </source>
</evidence>
<dbReference type="GO" id="GO:0019172">
    <property type="term" value="F:glyoxalase III activity"/>
    <property type="evidence" value="ECO:0007669"/>
    <property type="project" value="TreeGrafter"/>
</dbReference>
<dbReference type="KEGG" id="pmar:B0X71_15915"/>
<dbReference type="GO" id="GO:0005737">
    <property type="term" value="C:cytoplasm"/>
    <property type="evidence" value="ECO:0007669"/>
    <property type="project" value="TreeGrafter"/>
</dbReference>
<accession>A0A1Q2L3Y0</accession>
<dbReference type="EMBL" id="CP019640">
    <property type="protein sequence ID" value="AQQ55168.1"/>
    <property type="molecule type" value="Genomic_DNA"/>
</dbReference>
<dbReference type="Proteomes" id="UP000188184">
    <property type="component" value="Chromosome"/>
</dbReference>
<dbReference type="InterPro" id="IPR050325">
    <property type="entry name" value="Prot/Nucl_acid_deglycase"/>
</dbReference>
<gene>
    <name evidence="5" type="ORF">B0X71_15915</name>
</gene>
<reference evidence="5 6" key="1">
    <citation type="submission" date="2017-02" db="EMBL/GenBank/DDBJ databases">
        <title>The complete genomic sequence of a novel cold adapted crude oil-degrading bacterium Planococcus qaidamina Y42.</title>
        <authorList>
            <person name="Yang R."/>
        </authorList>
    </citation>
    <scope>NUCLEOTIDE SEQUENCE [LARGE SCALE GENOMIC DNA]</scope>
    <source>
        <strain evidence="5 6">Y42</strain>
    </source>
</reference>
<keyword evidence="2" id="KW-0456">Lyase</keyword>
<dbReference type="OrthoDB" id="9792284at2"/>
<keyword evidence="6" id="KW-1185">Reference proteome</keyword>
<evidence type="ECO:0000256" key="3">
    <source>
        <dbReference type="ARBA" id="ARBA00038493"/>
    </source>
</evidence>
<dbReference type="CDD" id="cd03141">
    <property type="entry name" value="GATase1_Hsp31_like"/>
    <property type="match status" value="1"/>
</dbReference>
<dbReference type="Pfam" id="PF01965">
    <property type="entry name" value="DJ-1_PfpI"/>
    <property type="match status" value="1"/>
</dbReference>
<feature type="domain" description="DJ-1/PfpI" evidence="4">
    <location>
        <begin position="27"/>
        <end position="219"/>
    </location>
</feature>
<keyword evidence="1" id="KW-0346">Stress response</keyword>
<evidence type="ECO:0000256" key="1">
    <source>
        <dbReference type="ARBA" id="ARBA00023016"/>
    </source>
</evidence>
<comment type="similarity">
    <text evidence="3">Belongs to the peptidase C56 family. HSP31-like subfamily.</text>
</comment>
<evidence type="ECO:0000313" key="6">
    <source>
        <dbReference type="Proteomes" id="UP000188184"/>
    </source>
</evidence>
<evidence type="ECO:0000256" key="2">
    <source>
        <dbReference type="ARBA" id="ARBA00023239"/>
    </source>
</evidence>
<dbReference type="GO" id="GO:0019243">
    <property type="term" value="P:methylglyoxal catabolic process to D-lactate via S-lactoyl-glutathione"/>
    <property type="evidence" value="ECO:0007669"/>
    <property type="project" value="TreeGrafter"/>
</dbReference>
<name>A0A1Q2L3Y0_9BACL</name>
<dbReference type="SUPFAM" id="SSF52317">
    <property type="entry name" value="Class I glutamine amidotransferase-like"/>
    <property type="match status" value="1"/>
</dbReference>
<organism evidence="5 6">
    <name type="scientific">Planococcus lenghuensis</name>
    <dbReference type="NCBI Taxonomy" id="2213202"/>
    <lineage>
        <taxon>Bacteria</taxon>
        <taxon>Bacillati</taxon>
        <taxon>Bacillota</taxon>
        <taxon>Bacilli</taxon>
        <taxon>Bacillales</taxon>
        <taxon>Caryophanaceae</taxon>
        <taxon>Planococcus</taxon>
    </lineage>
</organism>
<dbReference type="Gene3D" id="3.40.50.880">
    <property type="match status" value="1"/>
</dbReference>
<dbReference type="InterPro" id="IPR002818">
    <property type="entry name" value="DJ-1/PfpI"/>
</dbReference>
<dbReference type="PANTHER" id="PTHR48094:SF11">
    <property type="entry name" value="GLUTATHIONE-INDEPENDENT GLYOXALASE HSP31-RELATED"/>
    <property type="match status" value="1"/>
</dbReference>